<dbReference type="AlphaFoldDB" id="A0A6B1YFW2"/>
<organism evidence="1 2">
    <name type="scientific">Pseudomonas aeruginosa</name>
    <dbReference type="NCBI Taxonomy" id="287"/>
    <lineage>
        <taxon>Bacteria</taxon>
        <taxon>Pseudomonadati</taxon>
        <taxon>Pseudomonadota</taxon>
        <taxon>Gammaproteobacteria</taxon>
        <taxon>Pseudomonadales</taxon>
        <taxon>Pseudomonadaceae</taxon>
        <taxon>Pseudomonas</taxon>
    </lineage>
</organism>
<proteinExistence type="predicted"/>
<evidence type="ECO:0000313" key="2">
    <source>
        <dbReference type="Proteomes" id="UP000644192"/>
    </source>
</evidence>
<dbReference type="Proteomes" id="UP000644192">
    <property type="component" value="Unassembled WGS sequence"/>
</dbReference>
<dbReference type="EMBL" id="WXZT01000022">
    <property type="protein sequence ID" value="MZZ15730.1"/>
    <property type="molecule type" value="Genomic_DNA"/>
</dbReference>
<dbReference type="RefSeq" id="WP_071562125.1">
    <property type="nucleotide sequence ID" value="NZ_CAXYRB010000064.1"/>
</dbReference>
<sequence>MAVMGVVCGYHASLPRYAVRTDDGFAIVDVLVGELRIGDSVRGPLENNGMAVLINRTTGELVEVAVEAVHASQDAAESLLRRK</sequence>
<name>A0A6B1YFW2_PSEAI</name>
<reference evidence="1" key="1">
    <citation type="submission" date="2020-01" db="EMBL/GenBank/DDBJ databases">
        <title>Bacteria Cultured from War Wounds Associated with the Conflict in Eastern Ukraine.</title>
        <authorList>
            <person name="Snesrud E."/>
            <person name="Galac M.R."/>
            <person name="Mc Gann P."/>
            <person name="Valentine K."/>
            <person name="Viacheslav K."/>
        </authorList>
    </citation>
    <scope>NUCLEOTIDE SEQUENCE</scope>
    <source>
        <strain evidence="1">VNMU148</strain>
    </source>
</reference>
<accession>A0A6B1YFW2</accession>
<protein>
    <submittedName>
        <fullName evidence="1">Uncharacterized protein</fullName>
    </submittedName>
</protein>
<comment type="caution">
    <text evidence="1">The sequence shown here is derived from an EMBL/GenBank/DDBJ whole genome shotgun (WGS) entry which is preliminary data.</text>
</comment>
<gene>
    <name evidence="1" type="ORF">GUL26_26055</name>
</gene>
<evidence type="ECO:0000313" key="1">
    <source>
        <dbReference type="EMBL" id="MZZ15730.1"/>
    </source>
</evidence>